<accession>G4YN01</accession>
<dbReference type="GeneID" id="20638291"/>
<evidence type="ECO:0000313" key="2">
    <source>
        <dbReference type="EMBL" id="EGZ29534.1"/>
    </source>
</evidence>
<reference evidence="2 3" key="1">
    <citation type="journal article" date="2006" name="Science">
        <title>Phytophthora genome sequences uncover evolutionary origins and mechanisms of pathogenesis.</title>
        <authorList>
            <person name="Tyler B.M."/>
            <person name="Tripathy S."/>
            <person name="Zhang X."/>
            <person name="Dehal P."/>
            <person name="Jiang R.H."/>
            <person name="Aerts A."/>
            <person name="Arredondo F.D."/>
            <person name="Baxter L."/>
            <person name="Bensasson D."/>
            <person name="Beynon J.L."/>
            <person name="Chapman J."/>
            <person name="Damasceno C.M."/>
            <person name="Dorrance A.E."/>
            <person name="Dou D."/>
            <person name="Dickerman A.W."/>
            <person name="Dubchak I.L."/>
            <person name="Garbelotto M."/>
            <person name="Gijzen M."/>
            <person name="Gordon S.G."/>
            <person name="Govers F."/>
            <person name="Grunwald N.J."/>
            <person name="Huang W."/>
            <person name="Ivors K.L."/>
            <person name="Jones R.W."/>
            <person name="Kamoun S."/>
            <person name="Krampis K."/>
            <person name="Lamour K.H."/>
            <person name="Lee M.K."/>
            <person name="McDonald W.H."/>
            <person name="Medina M."/>
            <person name="Meijer H.J."/>
            <person name="Nordberg E.K."/>
            <person name="Maclean D.J."/>
            <person name="Ospina-Giraldo M.D."/>
            <person name="Morris P.F."/>
            <person name="Phuntumart V."/>
            <person name="Putnam N.H."/>
            <person name="Rash S."/>
            <person name="Rose J.K."/>
            <person name="Sakihama Y."/>
            <person name="Salamov A.A."/>
            <person name="Savidor A."/>
            <person name="Scheuring C.F."/>
            <person name="Smith B.M."/>
            <person name="Sobral B.W."/>
            <person name="Terry A."/>
            <person name="Torto-Alalibo T.A."/>
            <person name="Win J."/>
            <person name="Xu Z."/>
            <person name="Zhang H."/>
            <person name="Grigoriev I.V."/>
            <person name="Rokhsar D.S."/>
            <person name="Boore J.L."/>
        </authorList>
    </citation>
    <scope>NUCLEOTIDE SEQUENCE [LARGE SCALE GENOMIC DNA]</scope>
    <source>
        <strain evidence="2 3">P6497</strain>
    </source>
</reference>
<feature type="region of interest" description="Disordered" evidence="1">
    <location>
        <begin position="31"/>
        <end position="53"/>
    </location>
</feature>
<feature type="compositionally biased region" description="Polar residues" evidence="1">
    <location>
        <begin position="36"/>
        <end position="45"/>
    </location>
</feature>
<evidence type="ECO:0000313" key="3">
    <source>
        <dbReference type="Proteomes" id="UP000002640"/>
    </source>
</evidence>
<dbReference type="InParanoid" id="G4YN01"/>
<keyword evidence="3" id="KW-1185">Reference proteome</keyword>
<proteinExistence type="predicted"/>
<evidence type="ECO:0000256" key="1">
    <source>
        <dbReference type="SAM" id="MobiDB-lite"/>
    </source>
</evidence>
<dbReference type="Proteomes" id="UP000002640">
    <property type="component" value="Unassembled WGS sequence"/>
</dbReference>
<dbReference type="AlphaFoldDB" id="G4YN01"/>
<gene>
    <name evidence="2" type="ORF">PHYSODRAFT_252690</name>
</gene>
<dbReference type="KEGG" id="psoj:PHYSODRAFT_252690"/>
<dbReference type="EMBL" id="JH159151">
    <property type="protein sequence ID" value="EGZ29534.1"/>
    <property type="molecule type" value="Genomic_DNA"/>
</dbReference>
<sequence>MQPPSGRSSHQAASGFAQVLRAAAGAESQADCVGQQRVSAGSSQDLRAPTGPSLLEQDLKLGKQCSSASRPGVLPQTCKQPLELVTAKNEKCKSESQPEVSAQTCEPLLEQATAKGKQYLSESEPEALHWACNQLLELHRR</sequence>
<protein>
    <submittedName>
        <fullName evidence="2">Uncharacterized protein</fullName>
    </submittedName>
</protein>
<organism evidence="2 3">
    <name type="scientific">Phytophthora sojae (strain P6497)</name>
    <name type="common">Soybean stem and root rot agent</name>
    <name type="synonym">Phytophthora megasperma f. sp. glycines</name>
    <dbReference type="NCBI Taxonomy" id="1094619"/>
    <lineage>
        <taxon>Eukaryota</taxon>
        <taxon>Sar</taxon>
        <taxon>Stramenopiles</taxon>
        <taxon>Oomycota</taxon>
        <taxon>Peronosporomycetes</taxon>
        <taxon>Peronosporales</taxon>
        <taxon>Peronosporaceae</taxon>
        <taxon>Phytophthora</taxon>
    </lineage>
</organism>
<name>G4YN01_PHYSP</name>
<dbReference type="RefSeq" id="XP_009516809.1">
    <property type="nucleotide sequence ID" value="XM_009518514.1"/>
</dbReference>